<accession>A0A7W5G722</accession>
<proteinExistence type="predicted"/>
<evidence type="ECO:0000313" key="1">
    <source>
        <dbReference type="EMBL" id="MBB3142790.1"/>
    </source>
</evidence>
<evidence type="ECO:0000313" key="2">
    <source>
        <dbReference type="Proteomes" id="UP000525987"/>
    </source>
</evidence>
<sequence length="105" mass="11072">MTNAIPASAHMIAAPVHDLAAAWNQHAVERCQVDPATELLAVPVTRPGRKPGWRPAFRVPATSTLVIVHTASPHASPEQARQCLADLLTAMAAEGSIILQPEIAA</sequence>
<protein>
    <submittedName>
        <fullName evidence="1">Uncharacterized protein</fullName>
    </submittedName>
</protein>
<reference evidence="1 2" key="1">
    <citation type="submission" date="2020-08" db="EMBL/GenBank/DDBJ databases">
        <title>Genomic Encyclopedia of Type Strains, Phase III (KMG-III): the genomes of soil and plant-associated and newly described type strains.</title>
        <authorList>
            <person name="Whitman W."/>
        </authorList>
    </citation>
    <scope>NUCLEOTIDE SEQUENCE [LARGE SCALE GENOMIC DNA]</scope>
    <source>
        <strain evidence="1 2">CECT 5995</strain>
    </source>
</reference>
<dbReference type="AlphaFoldDB" id="A0A7W5G722"/>
<keyword evidence="2" id="KW-1185">Reference proteome</keyword>
<dbReference type="RefSeq" id="WP_183389150.1">
    <property type="nucleotide sequence ID" value="NZ_JACHXM010000027.1"/>
</dbReference>
<dbReference type="EMBL" id="JACHXM010000027">
    <property type="protein sequence ID" value="MBB3142790.1"/>
    <property type="molecule type" value="Genomic_DNA"/>
</dbReference>
<organism evidence="1 2">
    <name type="scientific">Halomonas organivorans</name>
    <dbReference type="NCBI Taxonomy" id="257772"/>
    <lineage>
        <taxon>Bacteria</taxon>
        <taxon>Pseudomonadati</taxon>
        <taxon>Pseudomonadota</taxon>
        <taxon>Gammaproteobacteria</taxon>
        <taxon>Oceanospirillales</taxon>
        <taxon>Halomonadaceae</taxon>
        <taxon>Halomonas</taxon>
    </lineage>
</organism>
<gene>
    <name evidence="1" type="ORF">FHR96_003692</name>
</gene>
<dbReference type="Proteomes" id="UP000525987">
    <property type="component" value="Unassembled WGS sequence"/>
</dbReference>
<comment type="caution">
    <text evidence="1">The sequence shown here is derived from an EMBL/GenBank/DDBJ whole genome shotgun (WGS) entry which is preliminary data.</text>
</comment>
<name>A0A7W5G722_9GAMM</name>